<dbReference type="PROSITE" id="PS50893">
    <property type="entry name" value="ABC_TRANSPORTER_2"/>
    <property type="match status" value="1"/>
</dbReference>
<evidence type="ECO:0000256" key="6">
    <source>
        <dbReference type="ARBA" id="ARBA00022741"/>
    </source>
</evidence>
<keyword evidence="6" id="KW-0547">Nucleotide-binding</keyword>
<evidence type="ECO:0000256" key="9">
    <source>
        <dbReference type="ARBA" id="ARBA00022989"/>
    </source>
</evidence>
<dbReference type="InterPro" id="IPR027417">
    <property type="entry name" value="P-loop_NTPase"/>
</dbReference>
<keyword evidence="3" id="KW-0813">Transport</keyword>
<reference evidence="16" key="1">
    <citation type="submission" date="2017-02" db="UniProtKB">
        <authorList>
            <consortium name="WormBaseParasite"/>
        </authorList>
    </citation>
    <scope>IDENTIFICATION</scope>
</reference>
<proteinExistence type="inferred from homology"/>
<keyword evidence="8" id="KW-0630">Potassium</keyword>
<dbReference type="InterPro" id="IPR003593">
    <property type="entry name" value="AAA+_ATPase"/>
</dbReference>
<feature type="domain" description="ABC transporter" evidence="15">
    <location>
        <begin position="36"/>
        <end position="273"/>
    </location>
</feature>
<evidence type="ECO:0000256" key="7">
    <source>
        <dbReference type="ARBA" id="ARBA00022840"/>
    </source>
</evidence>
<keyword evidence="11" id="KW-0472">Membrane</keyword>
<organism evidence="16">
    <name type="scientific">Anisakis simplex</name>
    <name type="common">Herring worm</name>
    <dbReference type="NCBI Taxonomy" id="6269"/>
    <lineage>
        <taxon>Eukaryota</taxon>
        <taxon>Metazoa</taxon>
        <taxon>Ecdysozoa</taxon>
        <taxon>Nematoda</taxon>
        <taxon>Chromadorea</taxon>
        <taxon>Rhabditida</taxon>
        <taxon>Spirurina</taxon>
        <taxon>Ascaridomorpha</taxon>
        <taxon>Ascaridoidea</taxon>
        <taxon>Anisakidae</taxon>
        <taxon>Anisakis</taxon>
        <taxon>Anisakis simplex complex</taxon>
    </lineage>
</organism>
<comment type="subcellular location">
    <subcellularLocation>
        <location evidence="1">Mitochondrion inner membrane</location>
        <topology evidence="1">Multi-pass membrane protein</topology>
    </subcellularLocation>
</comment>
<dbReference type="InterPro" id="IPR017871">
    <property type="entry name" value="ABC_transporter-like_CS"/>
</dbReference>
<evidence type="ECO:0000256" key="5">
    <source>
        <dbReference type="ARBA" id="ARBA00022692"/>
    </source>
</evidence>
<evidence type="ECO:0000256" key="10">
    <source>
        <dbReference type="ARBA" id="ARBA00023065"/>
    </source>
</evidence>
<dbReference type="GO" id="GO:0016887">
    <property type="term" value="F:ATP hydrolysis activity"/>
    <property type="evidence" value="ECO:0007669"/>
    <property type="project" value="InterPro"/>
</dbReference>
<keyword evidence="10" id="KW-0406">Ion transport</keyword>
<keyword evidence="7" id="KW-0067">ATP-binding</keyword>
<evidence type="ECO:0000256" key="1">
    <source>
        <dbReference type="ARBA" id="ARBA00004448"/>
    </source>
</evidence>
<sequence length="278" mass="30902">LNSFALILSCYFINLVPKIPLNGGQRIPFHSLIGEIRFENVTFAYPTRPEQMILEGLHLTVEPGQVLAICGPSGEGKTTITSLLERFYEPLFGRITLDGKDLKTLDPNWLRGSVIGFISQEPILFATTIEENIRYGKPDATDQEVREAAHLANADTFVEEFPDGYETVVGERGVTLSGGQKQRIAIARALLKNPPILVLDEATSALDAESEHIVHEALERAMQGRTVIVIAHRLSTIQNADRIVVLKGHKIVEQGTHSQLLKRKGEYYNLTKLQNQPL</sequence>
<dbReference type="Pfam" id="PF00005">
    <property type="entry name" value="ABC_tran"/>
    <property type="match status" value="1"/>
</dbReference>
<evidence type="ECO:0000313" key="16">
    <source>
        <dbReference type="WBParaSite" id="ASIM_0000215301-mRNA-1"/>
    </source>
</evidence>
<dbReference type="InterPro" id="IPR003439">
    <property type="entry name" value="ABC_transporter-like_ATP-bd"/>
</dbReference>
<evidence type="ECO:0000256" key="8">
    <source>
        <dbReference type="ARBA" id="ARBA00022958"/>
    </source>
</evidence>
<dbReference type="GO" id="GO:0005524">
    <property type="term" value="F:ATP binding"/>
    <property type="evidence" value="ECO:0007669"/>
    <property type="project" value="UniProtKB-KW"/>
</dbReference>
<name>A0A0M3J3P0_ANISI</name>
<dbReference type="GO" id="GO:0015421">
    <property type="term" value="F:ABC-type oligopeptide transporter activity"/>
    <property type="evidence" value="ECO:0007669"/>
    <property type="project" value="TreeGrafter"/>
</dbReference>
<dbReference type="SMART" id="SM00382">
    <property type="entry name" value="AAA"/>
    <property type="match status" value="1"/>
</dbReference>
<keyword evidence="4" id="KW-0633">Potassium transport</keyword>
<dbReference type="WBParaSite" id="ASIM_0000215301-mRNA-1">
    <property type="protein sequence ID" value="ASIM_0000215301-mRNA-1"/>
    <property type="gene ID" value="ASIM_0000215301"/>
</dbReference>
<dbReference type="Gene3D" id="3.40.50.300">
    <property type="entry name" value="P-loop containing nucleotide triphosphate hydrolases"/>
    <property type="match status" value="1"/>
</dbReference>
<dbReference type="GO" id="GO:0005743">
    <property type="term" value="C:mitochondrial inner membrane"/>
    <property type="evidence" value="ECO:0007669"/>
    <property type="project" value="UniProtKB-SubCell"/>
</dbReference>
<comment type="similarity">
    <text evidence="2">Belongs to the ABC transporter superfamily. ABCB family. Multidrug resistance exporter (TC 3.A.1.201) subfamily.</text>
</comment>
<evidence type="ECO:0000256" key="11">
    <source>
        <dbReference type="ARBA" id="ARBA00023136"/>
    </source>
</evidence>
<dbReference type="SUPFAM" id="SSF52540">
    <property type="entry name" value="P-loop containing nucleoside triphosphate hydrolases"/>
    <property type="match status" value="1"/>
</dbReference>
<dbReference type="FunFam" id="3.40.50.300:FF:000403">
    <property type="entry name" value="ATP-binding cassette sub-family B member 8, mitochondrial"/>
    <property type="match status" value="1"/>
</dbReference>
<dbReference type="PROSITE" id="PS00211">
    <property type="entry name" value="ABC_TRANSPORTER_1"/>
    <property type="match status" value="1"/>
</dbReference>
<dbReference type="CDD" id="cd03249">
    <property type="entry name" value="ABC_MTABC3_MDL1_MDL2"/>
    <property type="match status" value="1"/>
</dbReference>
<evidence type="ECO:0000256" key="3">
    <source>
        <dbReference type="ARBA" id="ARBA00022448"/>
    </source>
</evidence>
<evidence type="ECO:0000256" key="13">
    <source>
        <dbReference type="ARBA" id="ARBA00041416"/>
    </source>
</evidence>
<evidence type="ECO:0000256" key="14">
    <source>
        <dbReference type="ARBA" id="ARBA00042968"/>
    </source>
</evidence>
<keyword evidence="9" id="KW-1133">Transmembrane helix</keyword>
<dbReference type="GO" id="GO:0006813">
    <property type="term" value="P:potassium ion transport"/>
    <property type="evidence" value="ECO:0007669"/>
    <property type="project" value="UniProtKB-KW"/>
</dbReference>
<protein>
    <recommendedName>
        <fullName evidence="12">Mitochondrial potassium channel ATP-binding subunit</fullName>
    </recommendedName>
    <alternativeName>
        <fullName evidence="14">ATP-binding cassette sub-family B member 8, mitochondrial</fullName>
    </alternativeName>
    <alternativeName>
        <fullName evidence="13">Mitochondrial sulfonylurea-receptor</fullName>
    </alternativeName>
</protein>
<evidence type="ECO:0000259" key="15">
    <source>
        <dbReference type="PROSITE" id="PS50893"/>
    </source>
</evidence>
<dbReference type="PANTHER" id="PTHR43394">
    <property type="entry name" value="ATP-DEPENDENT PERMEASE MDL1, MITOCHONDRIAL"/>
    <property type="match status" value="1"/>
</dbReference>
<evidence type="ECO:0000256" key="12">
    <source>
        <dbReference type="ARBA" id="ARBA00040439"/>
    </source>
</evidence>
<dbReference type="InterPro" id="IPR039421">
    <property type="entry name" value="Type_1_exporter"/>
</dbReference>
<dbReference type="PANTHER" id="PTHR43394:SF17">
    <property type="entry name" value="MITOCHONDRIAL POTASSIUM CHANNEL ATP-BINDING SUBUNIT"/>
    <property type="match status" value="1"/>
</dbReference>
<evidence type="ECO:0000256" key="2">
    <source>
        <dbReference type="ARBA" id="ARBA00007577"/>
    </source>
</evidence>
<dbReference type="AlphaFoldDB" id="A0A0M3J3P0"/>
<evidence type="ECO:0000256" key="4">
    <source>
        <dbReference type="ARBA" id="ARBA00022538"/>
    </source>
</evidence>
<dbReference type="GO" id="GO:0090374">
    <property type="term" value="P:oligopeptide export from mitochondrion"/>
    <property type="evidence" value="ECO:0007669"/>
    <property type="project" value="TreeGrafter"/>
</dbReference>
<keyword evidence="5" id="KW-0812">Transmembrane</keyword>
<accession>A0A0M3J3P0</accession>